<comment type="function">
    <text evidence="2">Catalyzes the NAD-dependent oxidative cleavage of spermidine and the subsequent transfer of the butylamine moiety of spermidine to the epsilon-amino group of a specific lysine residue of the eIF-5A precursor protein to form the intermediate deoxyhypusine residue.</text>
</comment>
<comment type="catalytic activity">
    <reaction evidence="1">
        <text>[eIF5A protein]-L-lysine + spermidine = [eIF5A protein]-deoxyhypusine + propane-1,3-diamine</text>
        <dbReference type="Rhea" id="RHEA:33299"/>
        <dbReference type="Rhea" id="RHEA-COMP:10143"/>
        <dbReference type="Rhea" id="RHEA-COMP:10144"/>
        <dbReference type="ChEBI" id="CHEBI:29969"/>
        <dbReference type="ChEBI" id="CHEBI:57484"/>
        <dbReference type="ChEBI" id="CHEBI:57834"/>
        <dbReference type="ChEBI" id="CHEBI:82657"/>
        <dbReference type="EC" id="2.5.1.46"/>
    </reaction>
</comment>
<keyword evidence="6" id="KW-0520">NAD</keyword>
<evidence type="ECO:0000313" key="7">
    <source>
        <dbReference type="EMBL" id="KAG0274103.1"/>
    </source>
</evidence>
<dbReference type="PANTHER" id="PTHR11703">
    <property type="entry name" value="DEOXYHYPUSINE SYNTHASE"/>
    <property type="match status" value="1"/>
</dbReference>
<evidence type="ECO:0000313" key="8">
    <source>
        <dbReference type="Proteomes" id="UP001194696"/>
    </source>
</evidence>
<dbReference type="SUPFAM" id="SSF52467">
    <property type="entry name" value="DHS-like NAD/FAD-binding domain"/>
    <property type="match status" value="1"/>
</dbReference>
<dbReference type="InterPro" id="IPR036982">
    <property type="entry name" value="Deoxyhypusine_synthase_sf"/>
</dbReference>
<evidence type="ECO:0000256" key="6">
    <source>
        <dbReference type="ARBA" id="ARBA00023027"/>
    </source>
</evidence>
<organism evidence="7 8">
    <name type="scientific">Linnemannia gamsii</name>
    <dbReference type="NCBI Taxonomy" id="64522"/>
    <lineage>
        <taxon>Eukaryota</taxon>
        <taxon>Fungi</taxon>
        <taxon>Fungi incertae sedis</taxon>
        <taxon>Mucoromycota</taxon>
        <taxon>Mortierellomycotina</taxon>
        <taxon>Mortierellomycetes</taxon>
        <taxon>Mortierellales</taxon>
        <taxon>Mortierellaceae</taxon>
        <taxon>Linnemannia</taxon>
    </lineage>
</organism>
<evidence type="ECO:0000256" key="2">
    <source>
        <dbReference type="ARBA" id="ARBA00002823"/>
    </source>
</evidence>
<evidence type="ECO:0000256" key="5">
    <source>
        <dbReference type="ARBA" id="ARBA00012683"/>
    </source>
</evidence>
<evidence type="ECO:0000256" key="4">
    <source>
        <dbReference type="ARBA" id="ARBA00009892"/>
    </source>
</evidence>
<dbReference type="EMBL" id="JAAAIM010002095">
    <property type="protein sequence ID" value="KAG0274103.1"/>
    <property type="molecule type" value="Genomic_DNA"/>
</dbReference>
<comment type="caution">
    <text evidence="7">The sequence shown here is derived from an EMBL/GenBank/DDBJ whole genome shotgun (WGS) entry which is preliminary data.</text>
</comment>
<dbReference type="InterPro" id="IPR029035">
    <property type="entry name" value="DHS-like_NAD/FAD-binding_dom"/>
</dbReference>
<evidence type="ECO:0000256" key="3">
    <source>
        <dbReference type="ARBA" id="ARBA00005041"/>
    </source>
</evidence>
<reference evidence="7 8" key="1">
    <citation type="journal article" date="2020" name="Fungal Divers.">
        <title>Resolving the Mortierellaceae phylogeny through synthesis of multi-gene phylogenetics and phylogenomics.</title>
        <authorList>
            <person name="Vandepol N."/>
            <person name="Liber J."/>
            <person name="Desiro A."/>
            <person name="Na H."/>
            <person name="Kennedy M."/>
            <person name="Barry K."/>
            <person name="Grigoriev I.V."/>
            <person name="Miller A.N."/>
            <person name="O'Donnell K."/>
            <person name="Stajich J.E."/>
            <person name="Bonito G."/>
        </authorList>
    </citation>
    <scope>NUCLEOTIDE SEQUENCE [LARGE SCALE GENOMIC DNA]</scope>
    <source>
        <strain evidence="7 8">AD045</strain>
    </source>
</reference>
<protein>
    <recommendedName>
        <fullName evidence="5">deoxyhypusine synthase</fullName>
        <ecNumber evidence="5">2.5.1.46</ecNumber>
    </recommendedName>
</protein>
<evidence type="ECO:0000256" key="1">
    <source>
        <dbReference type="ARBA" id="ARBA00000952"/>
    </source>
</evidence>
<proteinExistence type="inferred from homology"/>
<comment type="pathway">
    <text evidence="3">Protein modification; eIF5A hypusination.</text>
</comment>
<gene>
    <name evidence="7" type="ORF">BGZ96_004493</name>
</gene>
<dbReference type="EC" id="2.5.1.46" evidence="5"/>
<dbReference type="Proteomes" id="UP001194696">
    <property type="component" value="Unassembled WGS sequence"/>
</dbReference>
<dbReference type="PANTHER" id="PTHR11703:SF0">
    <property type="entry name" value="DEOXYHYPUSINE SYNTHASE"/>
    <property type="match status" value="1"/>
</dbReference>
<keyword evidence="8" id="KW-1185">Reference proteome</keyword>
<dbReference type="InterPro" id="IPR002773">
    <property type="entry name" value="Deoxyhypusine_synthase"/>
</dbReference>
<dbReference type="Gene3D" id="3.40.910.10">
    <property type="entry name" value="Deoxyhypusine synthase"/>
    <property type="match status" value="1"/>
</dbReference>
<name>A0ABQ7JI32_9FUNG</name>
<sequence>MPICSSARSSGTVEQTMRCSLIRYRSLTDAMQGPRPDEAVSWGKIRLDGKSVKVYADATITFPLIVSQTFAKDVKKTERDSS</sequence>
<accession>A0ABQ7JI32</accession>
<comment type="similarity">
    <text evidence="4">Belongs to the deoxyhypusine synthase family.</text>
</comment>
<dbReference type="Pfam" id="PF01916">
    <property type="entry name" value="DS"/>
    <property type="match status" value="1"/>
</dbReference>